<name>A0A1G6SMG7_9BACT</name>
<accession>A0A1G6SMG7</accession>
<dbReference type="OrthoDB" id="1494064at2"/>
<proteinExistence type="predicted"/>
<protein>
    <recommendedName>
        <fullName evidence="3">PQQ-like domain-containing protein</fullName>
    </recommendedName>
</protein>
<dbReference type="RefSeq" id="WP_125869917.1">
    <property type="nucleotide sequence ID" value="NZ_FMYP01000096.1"/>
</dbReference>
<evidence type="ECO:0008006" key="3">
    <source>
        <dbReference type="Google" id="ProtNLM"/>
    </source>
</evidence>
<dbReference type="SUPFAM" id="SSF50998">
    <property type="entry name" value="Quinoprotein alcohol dehydrogenase-like"/>
    <property type="match status" value="1"/>
</dbReference>
<dbReference type="InterPro" id="IPR011047">
    <property type="entry name" value="Quinoprotein_ADH-like_sf"/>
</dbReference>
<dbReference type="Gene3D" id="2.130.10.10">
    <property type="entry name" value="YVTN repeat-like/Quinoprotein amine dehydrogenase"/>
    <property type="match status" value="1"/>
</dbReference>
<evidence type="ECO:0000313" key="2">
    <source>
        <dbReference type="Proteomes" id="UP000199452"/>
    </source>
</evidence>
<dbReference type="EMBL" id="FMYP01000096">
    <property type="protein sequence ID" value="SDD17326.1"/>
    <property type="molecule type" value="Genomic_DNA"/>
</dbReference>
<dbReference type="InterPro" id="IPR015943">
    <property type="entry name" value="WD40/YVTN_repeat-like_dom_sf"/>
</dbReference>
<dbReference type="Proteomes" id="UP000199452">
    <property type="component" value="Unassembled WGS sequence"/>
</dbReference>
<keyword evidence="2" id="KW-1185">Reference proteome</keyword>
<organism evidence="1 2">
    <name type="scientific">Williamwhitmania taraxaci</name>
    <dbReference type="NCBI Taxonomy" id="1640674"/>
    <lineage>
        <taxon>Bacteria</taxon>
        <taxon>Pseudomonadati</taxon>
        <taxon>Bacteroidota</taxon>
        <taxon>Bacteroidia</taxon>
        <taxon>Bacteroidales</taxon>
        <taxon>Williamwhitmaniaceae</taxon>
        <taxon>Williamwhitmania</taxon>
    </lineage>
</organism>
<sequence length="340" mass="38416">MFTKCLQISSVSGDYLQDNDDLYCWRNGAVTSIQLNTEETNWIGKIDNTQQLFFSDKSSIYPYRQYHCIKKVSKNDGVLCFALEADIFPVSIVDDKIYAEYDNGEHVYISELNLLDFSNKALFVINQKRLLLSINCFFFLTTGRNTIECHSLATGAELWKVDVGELGQYEDMKGQMVKGEVSAVFALGDTVVAKVKASVLVGYSVESGEQRWLHRFGSGNVYLLAFYEGVFHVFADLYYEIDGASGQILSKKPYRELLVEANVKDYWLTTPAVSDKYIAISSHYDTAILLINRSAFTVEQRIALEGCKSGIPLSNAPRLYGNRLYQLDGDGTLHIFEEKE</sequence>
<reference evidence="1 2" key="1">
    <citation type="submission" date="2016-09" db="EMBL/GenBank/DDBJ databases">
        <authorList>
            <person name="Capua I."/>
            <person name="De Benedictis P."/>
            <person name="Joannis T."/>
            <person name="Lombin L.H."/>
            <person name="Cattoli G."/>
        </authorList>
    </citation>
    <scope>NUCLEOTIDE SEQUENCE [LARGE SCALE GENOMIC DNA]</scope>
    <source>
        <strain evidence="1 2">A7P-90m</strain>
    </source>
</reference>
<gene>
    <name evidence="1" type="ORF">SAMN05216323_10963</name>
</gene>
<dbReference type="AlphaFoldDB" id="A0A1G6SMG7"/>
<evidence type="ECO:0000313" key="1">
    <source>
        <dbReference type="EMBL" id="SDD17326.1"/>
    </source>
</evidence>